<proteinExistence type="predicted"/>
<dbReference type="Pfam" id="PF09917">
    <property type="entry name" value="DUF2147"/>
    <property type="match status" value="1"/>
</dbReference>
<dbReference type="Gene3D" id="2.40.128.520">
    <property type="match status" value="1"/>
</dbReference>
<dbReference type="OrthoDB" id="9814399at2"/>
<dbReference type="AlphaFoldDB" id="A0A1I1EBR7"/>
<dbReference type="RefSeq" id="WP_091507166.1">
    <property type="nucleotide sequence ID" value="NZ_FOLE01000001.1"/>
</dbReference>
<keyword evidence="1" id="KW-0732">Signal</keyword>
<feature type="chain" id="PRO_5011727067" evidence="1">
    <location>
        <begin position="24"/>
        <end position="141"/>
    </location>
</feature>
<dbReference type="Proteomes" id="UP000199514">
    <property type="component" value="Unassembled WGS sequence"/>
</dbReference>
<feature type="domain" description="DUF2147" evidence="2">
    <location>
        <begin position="27"/>
        <end position="139"/>
    </location>
</feature>
<evidence type="ECO:0000313" key="4">
    <source>
        <dbReference type="Proteomes" id="UP000199514"/>
    </source>
</evidence>
<sequence>MNLKSSLLTLGLLFFGVSAFSQAKVAGRWKTIDDETGQPKSIVELYEQGGKLFGKVIKLLNKPQDAICEPCTGELKGKKIVGMIIVKDMILDDDEWEDGTIFDPKKAKTYSCKLWLADAKTLKVRGYLGPFFRTQTWYREE</sequence>
<reference evidence="3 4" key="1">
    <citation type="submission" date="2016-10" db="EMBL/GenBank/DDBJ databases">
        <authorList>
            <person name="de Groot N.N."/>
        </authorList>
    </citation>
    <scope>NUCLEOTIDE SEQUENCE [LARGE SCALE GENOMIC DNA]</scope>
    <source>
        <strain evidence="3 4">DSM 6793</strain>
    </source>
</reference>
<accession>A0A1I1EBR7</accession>
<protein>
    <submittedName>
        <fullName evidence="3">Uncharacterized conserved protein, DUF2147 family</fullName>
    </submittedName>
</protein>
<dbReference type="STRING" id="927664.SAMN05421780_101641"/>
<dbReference type="PANTHER" id="PTHR36919">
    <property type="entry name" value="BLR1215 PROTEIN"/>
    <property type="match status" value="1"/>
</dbReference>
<dbReference type="PANTHER" id="PTHR36919:SF3">
    <property type="entry name" value="BLL5882 PROTEIN"/>
    <property type="match status" value="1"/>
</dbReference>
<organism evidence="3 4">
    <name type="scientific">Flexibacter flexilis DSM 6793</name>
    <dbReference type="NCBI Taxonomy" id="927664"/>
    <lineage>
        <taxon>Bacteria</taxon>
        <taxon>Pseudomonadati</taxon>
        <taxon>Bacteroidota</taxon>
        <taxon>Cytophagia</taxon>
        <taxon>Cytophagales</taxon>
        <taxon>Flexibacteraceae</taxon>
        <taxon>Flexibacter</taxon>
    </lineage>
</organism>
<evidence type="ECO:0000259" key="2">
    <source>
        <dbReference type="Pfam" id="PF09917"/>
    </source>
</evidence>
<gene>
    <name evidence="3" type="ORF">SAMN05421780_101641</name>
</gene>
<evidence type="ECO:0000313" key="3">
    <source>
        <dbReference type="EMBL" id="SFB82383.1"/>
    </source>
</evidence>
<dbReference type="EMBL" id="FOLE01000001">
    <property type="protein sequence ID" value="SFB82383.1"/>
    <property type="molecule type" value="Genomic_DNA"/>
</dbReference>
<evidence type="ECO:0000256" key="1">
    <source>
        <dbReference type="SAM" id="SignalP"/>
    </source>
</evidence>
<keyword evidence="4" id="KW-1185">Reference proteome</keyword>
<dbReference type="InterPro" id="IPR019223">
    <property type="entry name" value="DUF2147"/>
</dbReference>
<feature type="signal peptide" evidence="1">
    <location>
        <begin position="1"/>
        <end position="23"/>
    </location>
</feature>
<name>A0A1I1EBR7_9BACT</name>